<comment type="caution">
    <text evidence="1">The sequence shown here is derived from an EMBL/GenBank/DDBJ whole genome shotgun (WGS) entry which is preliminary data.</text>
</comment>
<organism evidence="1 2">
    <name type="scientific">Streptomyces acidiscabies</name>
    <dbReference type="NCBI Taxonomy" id="42234"/>
    <lineage>
        <taxon>Bacteria</taxon>
        <taxon>Bacillati</taxon>
        <taxon>Actinomycetota</taxon>
        <taxon>Actinomycetes</taxon>
        <taxon>Kitasatosporales</taxon>
        <taxon>Streptomycetaceae</taxon>
        <taxon>Streptomyces</taxon>
    </lineage>
</organism>
<dbReference type="EMBL" id="JPPY01000214">
    <property type="protein sequence ID" value="KND26030.1"/>
    <property type="molecule type" value="Genomic_DNA"/>
</dbReference>
<name>A0A0L0JKW8_9ACTN</name>
<dbReference type="PATRIC" id="fig|42234.21.peg.7809"/>
<evidence type="ECO:0000313" key="2">
    <source>
        <dbReference type="Proteomes" id="UP000037151"/>
    </source>
</evidence>
<gene>
    <name evidence="1" type="ORF">IQ63_37940</name>
</gene>
<proteinExistence type="predicted"/>
<dbReference type="AlphaFoldDB" id="A0A0L0JKW8"/>
<accession>A0A0L0JKW8</accession>
<evidence type="ECO:0000313" key="1">
    <source>
        <dbReference type="EMBL" id="KND26030.1"/>
    </source>
</evidence>
<dbReference type="RefSeq" id="WP_050374671.1">
    <property type="nucleotide sequence ID" value="NZ_KQ257834.1"/>
</dbReference>
<protein>
    <submittedName>
        <fullName evidence="1">Uncharacterized protein</fullName>
    </submittedName>
</protein>
<sequence length="85" mass="9582">MSAEETTCRVCGQNDGTVLWSNGTPHYVICDCCGTESGIGDDNLSQARELRGFWVANGAPWDVPRNRPEDWNLLDQMKNLPPEWR</sequence>
<dbReference type="OrthoDB" id="1456570at2"/>
<reference evidence="2" key="1">
    <citation type="submission" date="2014-07" db="EMBL/GenBank/DDBJ databases">
        <title>Genome sequencing of plant-pathogenic Streptomyces species.</title>
        <authorList>
            <person name="Harrison J."/>
            <person name="Sapp M."/>
            <person name="Thwaites R."/>
            <person name="Studholme D.J."/>
        </authorList>
    </citation>
    <scope>NUCLEOTIDE SEQUENCE [LARGE SCALE GENOMIC DNA]</scope>
    <source>
        <strain evidence="2">NCPPB 4445</strain>
    </source>
</reference>
<dbReference type="Proteomes" id="UP000037151">
    <property type="component" value="Unassembled WGS sequence"/>
</dbReference>